<accession>A0ABT1XUD8</accession>
<proteinExistence type="predicted"/>
<sequence>MTPAPAISLDIEELGINGLGRAEAVRLGAALERELHAQLGDTAGLSAPGPIALDRLQIALPQRASPEAMAAGIARQLVGAMSAPGASRKTSGGGAP</sequence>
<evidence type="ECO:0000313" key="2">
    <source>
        <dbReference type="Proteomes" id="UP001206067"/>
    </source>
</evidence>
<reference evidence="1 2" key="1">
    <citation type="submission" date="2022-08" db="EMBL/GenBank/DDBJ databases">
        <title>Polyphasic taxonomy analysis of Qipengyuania sp.RS5-5.</title>
        <authorList>
            <person name="Xamxidin M."/>
            <person name="Wu M."/>
        </authorList>
    </citation>
    <scope>NUCLEOTIDE SEQUENCE [LARGE SCALE GENOMIC DNA]</scope>
    <source>
        <strain evidence="1 2">RS5-5</strain>
    </source>
</reference>
<gene>
    <name evidence="1" type="ORF">NSO95_15140</name>
</gene>
<evidence type="ECO:0000313" key="1">
    <source>
        <dbReference type="EMBL" id="MCR2835279.1"/>
    </source>
</evidence>
<keyword evidence="2" id="KW-1185">Reference proteome</keyword>
<comment type="caution">
    <text evidence="1">The sequence shown here is derived from an EMBL/GenBank/DDBJ whole genome shotgun (WGS) entry which is preliminary data.</text>
</comment>
<dbReference type="Proteomes" id="UP001206067">
    <property type="component" value="Unassembled WGS sequence"/>
</dbReference>
<organism evidence="1 2">
    <name type="scientific">Parerythrobacter lacustris</name>
    <dbReference type="NCBI Taxonomy" id="2969984"/>
    <lineage>
        <taxon>Bacteria</taxon>
        <taxon>Pseudomonadati</taxon>
        <taxon>Pseudomonadota</taxon>
        <taxon>Alphaproteobacteria</taxon>
        <taxon>Sphingomonadales</taxon>
        <taxon>Erythrobacteraceae</taxon>
        <taxon>Parerythrobacter</taxon>
    </lineage>
</organism>
<dbReference type="RefSeq" id="WP_257597169.1">
    <property type="nucleotide sequence ID" value="NZ_JANKHH010000008.1"/>
</dbReference>
<protein>
    <submittedName>
        <fullName evidence="1">Uncharacterized protein</fullName>
    </submittedName>
</protein>
<dbReference type="EMBL" id="JANKHH010000008">
    <property type="protein sequence ID" value="MCR2835279.1"/>
    <property type="molecule type" value="Genomic_DNA"/>
</dbReference>
<name>A0ABT1XUD8_9SPHN</name>